<dbReference type="AlphaFoldDB" id="A0A817AMZ8"/>
<sequence length="66" mass="8055">MSRWRQIQMRNWLMRKKKRPQILCLSECARELVEKMMQTCISTMRAVPCIQQLRSCKKESLRIALW</sequence>
<gene>
    <name evidence="1" type="ORF">DARMORV10_A04P06780.1</name>
</gene>
<dbReference type="Proteomes" id="UP001295469">
    <property type="component" value="Chromosome A04"/>
</dbReference>
<dbReference type="EMBL" id="HG994358">
    <property type="protein sequence ID" value="CAF2268366.1"/>
    <property type="molecule type" value="Genomic_DNA"/>
</dbReference>
<evidence type="ECO:0000313" key="1">
    <source>
        <dbReference type="EMBL" id="CAF2268366.1"/>
    </source>
</evidence>
<organism evidence="1">
    <name type="scientific">Brassica napus</name>
    <name type="common">Rape</name>
    <dbReference type="NCBI Taxonomy" id="3708"/>
    <lineage>
        <taxon>Eukaryota</taxon>
        <taxon>Viridiplantae</taxon>
        <taxon>Streptophyta</taxon>
        <taxon>Embryophyta</taxon>
        <taxon>Tracheophyta</taxon>
        <taxon>Spermatophyta</taxon>
        <taxon>Magnoliopsida</taxon>
        <taxon>eudicotyledons</taxon>
        <taxon>Gunneridae</taxon>
        <taxon>Pentapetalae</taxon>
        <taxon>rosids</taxon>
        <taxon>malvids</taxon>
        <taxon>Brassicales</taxon>
        <taxon>Brassicaceae</taxon>
        <taxon>Brassiceae</taxon>
        <taxon>Brassica</taxon>
    </lineage>
</organism>
<name>A0A817AMZ8_BRANA</name>
<accession>A0A817AMZ8</accession>
<proteinExistence type="predicted"/>
<reference evidence="1" key="1">
    <citation type="submission" date="2021-01" db="EMBL/GenBank/DDBJ databases">
        <authorList>
            <consortium name="Genoscope - CEA"/>
            <person name="William W."/>
        </authorList>
    </citation>
    <scope>NUCLEOTIDE SEQUENCE</scope>
</reference>
<protein>
    <submittedName>
        <fullName evidence="1">(rape) hypothetical protein</fullName>
    </submittedName>
</protein>